<evidence type="ECO:0000256" key="6">
    <source>
        <dbReference type="ARBA" id="ARBA00022597"/>
    </source>
</evidence>
<evidence type="ECO:0000256" key="9">
    <source>
        <dbReference type="ARBA" id="ARBA00022692"/>
    </source>
</evidence>
<keyword evidence="9 13" id="KW-0812">Transmembrane</keyword>
<dbReference type="GO" id="GO:0005886">
    <property type="term" value="C:plasma membrane"/>
    <property type="evidence" value="ECO:0007669"/>
    <property type="project" value="UniProtKB-SubCell"/>
</dbReference>
<comment type="caution">
    <text evidence="17">The sequence shown here is derived from an EMBL/GenBank/DDBJ whole genome shotgun (WGS) entry which is preliminary data.</text>
</comment>
<evidence type="ECO:0000256" key="11">
    <source>
        <dbReference type="ARBA" id="ARBA00022989"/>
    </source>
</evidence>
<dbReference type="NCBIfam" id="TIGR00829">
    <property type="entry name" value="FRU"/>
    <property type="match status" value="1"/>
</dbReference>
<dbReference type="Pfam" id="PF00359">
    <property type="entry name" value="PTS_EIIA_2"/>
    <property type="match status" value="1"/>
</dbReference>
<dbReference type="Gene3D" id="3.40.50.2300">
    <property type="match status" value="1"/>
</dbReference>
<dbReference type="InterPro" id="IPR002178">
    <property type="entry name" value="PTS_EIIA_type-2_dom"/>
</dbReference>
<feature type="transmembrane region" description="Helical" evidence="13">
    <location>
        <begin position="423"/>
        <end position="447"/>
    </location>
</feature>
<feature type="domain" description="PTS EIIB type-2" evidence="15">
    <location>
        <begin position="167"/>
        <end position="262"/>
    </location>
</feature>
<evidence type="ECO:0000256" key="4">
    <source>
        <dbReference type="ARBA" id="ARBA00022475"/>
    </source>
</evidence>
<dbReference type="Proteomes" id="UP000317940">
    <property type="component" value="Unassembled WGS sequence"/>
</dbReference>
<gene>
    <name evidence="17" type="ORF">FHX73_12316</name>
</gene>
<evidence type="ECO:0000259" key="14">
    <source>
        <dbReference type="PROSITE" id="PS51094"/>
    </source>
</evidence>
<evidence type="ECO:0000313" key="18">
    <source>
        <dbReference type="Proteomes" id="UP000317940"/>
    </source>
</evidence>
<dbReference type="SUPFAM" id="SSF52794">
    <property type="entry name" value="PTS system IIB component-like"/>
    <property type="match status" value="1"/>
</dbReference>
<comment type="subcellular location">
    <subcellularLocation>
        <location evidence="1">Cell inner membrane</location>
        <topology evidence="1">Multi-pass membrane protein</topology>
    </subcellularLocation>
    <subcellularLocation>
        <location evidence="2">Cytoplasm</location>
    </subcellularLocation>
</comment>
<dbReference type="InterPro" id="IPR016152">
    <property type="entry name" value="PTrfase/Anion_transptr"/>
</dbReference>
<evidence type="ECO:0000256" key="3">
    <source>
        <dbReference type="ARBA" id="ARBA00022448"/>
    </source>
</evidence>
<keyword evidence="5" id="KW-0597">Phosphoprotein</keyword>
<dbReference type="GO" id="GO:0009401">
    <property type="term" value="P:phosphoenolpyruvate-dependent sugar phosphotransferase system"/>
    <property type="evidence" value="ECO:0007669"/>
    <property type="project" value="UniProtKB-KW"/>
</dbReference>
<dbReference type="InterPro" id="IPR013014">
    <property type="entry name" value="PTS_EIIC_2"/>
</dbReference>
<organism evidence="17 18">
    <name type="scientific">Kitasatospora viridis</name>
    <dbReference type="NCBI Taxonomy" id="281105"/>
    <lineage>
        <taxon>Bacteria</taxon>
        <taxon>Bacillati</taxon>
        <taxon>Actinomycetota</taxon>
        <taxon>Actinomycetes</taxon>
        <taxon>Kitasatosporales</taxon>
        <taxon>Streptomycetaceae</taxon>
        <taxon>Kitasatospora</taxon>
    </lineage>
</organism>
<dbReference type="InterPro" id="IPR013011">
    <property type="entry name" value="PTS_EIIB_2"/>
</dbReference>
<dbReference type="NCBIfam" id="TIGR01427">
    <property type="entry name" value="PTS_IIC_fructo"/>
    <property type="match status" value="1"/>
</dbReference>
<protein>
    <submittedName>
        <fullName evidence="17">PTS system D-fructose-specific IIA component (F1P-forming) (Frc family) /PTS system D-fructose-specific IIB component (F1P-forming) (Frc family) /PTS system D-fructose-specific IIC component (F1P-f...</fullName>
    </submittedName>
</protein>
<dbReference type="InterPro" id="IPR004715">
    <property type="entry name" value="PTS_IIA_fruc"/>
</dbReference>
<keyword evidence="11 13" id="KW-1133">Transmembrane helix</keyword>
<dbReference type="Pfam" id="PF02378">
    <property type="entry name" value="PTS_EIIC"/>
    <property type="match status" value="1"/>
</dbReference>
<dbReference type="GO" id="GO:0022877">
    <property type="term" value="F:protein-N(PI)-phosphohistidine-fructose phosphotransferase system transporter activity"/>
    <property type="evidence" value="ECO:0007669"/>
    <property type="project" value="InterPro"/>
</dbReference>
<proteinExistence type="predicted"/>
<dbReference type="InterPro" id="IPR003353">
    <property type="entry name" value="PTS_IIB_fruc"/>
</dbReference>
<keyword evidence="12 13" id="KW-0472">Membrane</keyword>
<dbReference type="InterPro" id="IPR003501">
    <property type="entry name" value="PTS_EIIB_2/3"/>
</dbReference>
<dbReference type="SUPFAM" id="SSF55804">
    <property type="entry name" value="Phoshotransferase/anion transport protein"/>
    <property type="match status" value="1"/>
</dbReference>
<dbReference type="OrthoDB" id="9782569at2"/>
<dbReference type="GO" id="GO:0005737">
    <property type="term" value="C:cytoplasm"/>
    <property type="evidence" value="ECO:0007669"/>
    <property type="project" value="UniProtKB-SubCell"/>
</dbReference>
<dbReference type="Pfam" id="PF02302">
    <property type="entry name" value="PTS_IIB"/>
    <property type="match status" value="1"/>
</dbReference>
<evidence type="ECO:0000259" key="15">
    <source>
        <dbReference type="PROSITE" id="PS51099"/>
    </source>
</evidence>
<dbReference type="FunFam" id="3.40.930.10:FF:000009">
    <property type="entry name" value="PTS system, fructose specific IIABC component"/>
    <property type="match status" value="1"/>
</dbReference>
<dbReference type="InterPro" id="IPR003352">
    <property type="entry name" value="PTS_EIIC"/>
</dbReference>
<feature type="transmembrane region" description="Helical" evidence="13">
    <location>
        <begin position="301"/>
        <end position="324"/>
    </location>
</feature>
<dbReference type="InterPro" id="IPR006327">
    <property type="entry name" value="PTS_IIC_fruc"/>
</dbReference>
<dbReference type="GO" id="GO:0016301">
    <property type="term" value="F:kinase activity"/>
    <property type="evidence" value="ECO:0007669"/>
    <property type="project" value="UniProtKB-KW"/>
</dbReference>
<keyword evidence="4" id="KW-1003">Cell membrane</keyword>
<keyword evidence="10" id="KW-0418">Kinase</keyword>
<dbReference type="EMBL" id="VIWT01000002">
    <property type="protein sequence ID" value="TWF91204.1"/>
    <property type="molecule type" value="Genomic_DNA"/>
</dbReference>
<dbReference type="PROSITE" id="PS51104">
    <property type="entry name" value="PTS_EIIC_TYPE_2"/>
    <property type="match status" value="1"/>
</dbReference>
<evidence type="ECO:0000256" key="13">
    <source>
        <dbReference type="SAM" id="Phobius"/>
    </source>
</evidence>
<accession>A0A561TVS7</accession>
<evidence type="ECO:0000256" key="10">
    <source>
        <dbReference type="ARBA" id="ARBA00022777"/>
    </source>
</evidence>
<sequence>MSDTGPLITPALVDLYLAPEEKDEALRALAQRLFAEGRVTDLDGFLADIAAREAQAPTGLGDGIGIPHCRSAHVTRPSLAFGRSARGVDFDAPDGRPADLVFMIAAPDGADDAHLRILAALAGRLLDAEFTGALREAESPTAVAALVNGEEAAAPANPTVEKGGLRLVAVTSCPTGIAHTYLAAKALETAAARAGARIDVETQGSAGATPLDPALIAAADAVIFAHDVEVRDRARFAGKPTVDVGVKAAVNRPDELIAQAAELAAAAGPADRPAGPVRTAAAAPSTEHWAQRLRKHLMTGVSYMIPFVAAGGLLIALGFAVGGYQIASAPSVLGHFDWSSAHSWAALLFQTGKASFGFLVPILAGYIAYAIADRAALAAGVVGGAVAVAVGAGFLGGIVAGLAAGYLVLQLVKLRVPQAIRGIMPVVVIPLVSVAAVGFLMFVLVGSPIATAMNGLTDWLNGLSGSNAVLLGMLLGAMMAFDMGGPLNKVAYTFAAGALTTAGANPDAGSLKVMAAVMAAGMTPPLGMALATVVRRRLFTPEERENGKAAWVLGASFITEGAIPFAAADPLRVIPAGILGSMTAGGLVMAFGSTLRAPHGGIWVLPLIGSPFLYLLAIAAGTGVTAAVVVLLKQLRKPVASAAVAA</sequence>
<dbReference type="PROSITE" id="PS51099">
    <property type="entry name" value="PTS_EIIB_TYPE_2"/>
    <property type="match status" value="1"/>
</dbReference>
<feature type="domain" description="PTS EIIC type-2" evidence="16">
    <location>
        <begin position="293"/>
        <end position="642"/>
    </location>
</feature>
<feature type="transmembrane region" description="Helical" evidence="13">
    <location>
        <begin position="459"/>
        <end position="481"/>
    </location>
</feature>
<dbReference type="AlphaFoldDB" id="A0A561TVS7"/>
<evidence type="ECO:0000256" key="8">
    <source>
        <dbReference type="ARBA" id="ARBA00022683"/>
    </source>
</evidence>
<feature type="transmembrane region" description="Helical" evidence="13">
    <location>
        <begin position="376"/>
        <end position="403"/>
    </location>
</feature>
<dbReference type="CDD" id="cd00211">
    <property type="entry name" value="PTS_IIA_fru"/>
    <property type="match status" value="1"/>
</dbReference>
<reference evidence="17 18" key="1">
    <citation type="submission" date="2019-06" db="EMBL/GenBank/DDBJ databases">
        <title>Sequencing the genomes of 1000 actinobacteria strains.</title>
        <authorList>
            <person name="Klenk H.-P."/>
        </authorList>
    </citation>
    <scope>NUCLEOTIDE SEQUENCE [LARGE SCALE GENOMIC DNA]</scope>
    <source>
        <strain evidence="17 18">DSM 44826</strain>
    </source>
</reference>
<keyword evidence="8" id="KW-0598">Phosphotransferase system</keyword>
<evidence type="ECO:0000259" key="16">
    <source>
        <dbReference type="PROSITE" id="PS51104"/>
    </source>
</evidence>
<evidence type="ECO:0000256" key="7">
    <source>
        <dbReference type="ARBA" id="ARBA00022679"/>
    </source>
</evidence>
<evidence type="ECO:0000256" key="1">
    <source>
        <dbReference type="ARBA" id="ARBA00004429"/>
    </source>
</evidence>
<keyword evidence="7" id="KW-0808">Transferase</keyword>
<keyword evidence="3" id="KW-0813">Transport</keyword>
<name>A0A561TVS7_9ACTN</name>
<dbReference type="InterPro" id="IPR050864">
    <property type="entry name" value="Bacterial_PTS_Sugar_Transport"/>
</dbReference>
<dbReference type="PROSITE" id="PS51094">
    <property type="entry name" value="PTS_EIIA_TYPE_2"/>
    <property type="match status" value="1"/>
</dbReference>
<feature type="domain" description="PTS EIIA type-2" evidence="14">
    <location>
        <begin position="6"/>
        <end position="150"/>
    </location>
</feature>
<feature type="transmembrane region" description="Helical" evidence="13">
    <location>
        <begin position="573"/>
        <end position="592"/>
    </location>
</feature>
<evidence type="ECO:0000256" key="2">
    <source>
        <dbReference type="ARBA" id="ARBA00004496"/>
    </source>
</evidence>
<dbReference type="GO" id="GO:0005351">
    <property type="term" value="F:carbohydrate:proton symporter activity"/>
    <property type="evidence" value="ECO:0007669"/>
    <property type="project" value="InterPro"/>
</dbReference>
<dbReference type="CDD" id="cd05569">
    <property type="entry name" value="PTS_IIB_fructose"/>
    <property type="match status" value="1"/>
</dbReference>
<dbReference type="GO" id="GO:0090563">
    <property type="term" value="F:protein-phosphocysteine-sugar phosphotransferase activity"/>
    <property type="evidence" value="ECO:0007669"/>
    <property type="project" value="TreeGrafter"/>
</dbReference>
<dbReference type="PANTHER" id="PTHR30505">
    <property type="entry name" value="FRUCTOSE-LIKE PERMEASE"/>
    <property type="match status" value="1"/>
</dbReference>
<dbReference type="RefSeq" id="WP_145908824.1">
    <property type="nucleotide sequence ID" value="NZ_BAAAMZ010000033.1"/>
</dbReference>
<feature type="transmembrane region" description="Helical" evidence="13">
    <location>
        <begin position="612"/>
        <end position="632"/>
    </location>
</feature>
<dbReference type="NCBIfam" id="TIGR00848">
    <property type="entry name" value="fruA"/>
    <property type="match status" value="1"/>
</dbReference>
<dbReference type="InterPro" id="IPR036095">
    <property type="entry name" value="PTS_EIIB-like_sf"/>
</dbReference>
<keyword evidence="18" id="KW-1185">Reference proteome</keyword>
<dbReference type="Gene3D" id="3.40.930.10">
    <property type="entry name" value="Mannitol-specific EII, Chain A"/>
    <property type="match status" value="1"/>
</dbReference>
<feature type="transmembrane region" description="Helical" evidence="13">
    <location>
        <begin position="344"/>
        <end position="369"/>
    </location>
</feature>
<keyword evidence="6" id="KW-0762">Sugar transport</keyword>
<feature type="transmembrane region" description="Helical" evidence="13">
    <location>
        <begin position="513"/>
        <end position="534"/>
    </location>
</feature>
<evidence type="ECO:0000256" key="12">
    <source>
        <dbReference type="ARBA" id="ARBA00023136"/>
    </source>
</evidence>
<evidence type="ECO:0000313" key="17">
    <source>
        <dbReference type="EMBL" id="TWF91204.1"/>
    </source>
</evidence>
<evidence type="ECO:0000256" key="5">
    <source>
        <dbReference type="ARBA" id="ARBA00022553"/>
    </source>
</evidence>
<dbReference type="PANTHER" id="PTHR30505:SF0">
    <property type="entry name" value="FRUCTOSE-LIKE PTS SYSTEM EIIBC COMPONENT-RELATED"/>
    <property type="match status" value="1"/>
</dbReference>